<keyword evidence="4" id="KW-0347">Helicase</keyword>
<evidence type="ECO:0000313" key="5">
    <source>
        <dbReference type="Proteomes" id="UP000245423"/>
    </source>
</evidence>
<dbReference type="InterPro" id="IPR038718">
    <property type="entry name" value="SNF2-like_sf"/>
</dbReference>
<dbReference type="InterPro" id="IPR025202">
    <property type="entry name" value="PLD-like_dom"/>
</dbReference>
<dbReference type="SUPFAM" id="SSF56024">
    <property type="entry name" value="Phospholipase D/nuclease"/>
    <property type="match status" value="1"/>
</dbReference>
<feature type="domain" description="Helicase ATP-binding" evidence="3">
    <location>
        <begin position="260"/>
        <end position="397"/>
    </location>
</feature>
<dbReference type="AlphaFoldDB" id="A0A1M4PPV4"/>
<keyword evidence="4" id="KW-0067">ATP-binding</keyword>
<organism evidence="4 5">
    <name type="scientific">[Clostridium] ultunense Esp</name>
    <dbReference type="NCBI Taxonomy" id="1288971"/>
    <lineage>
        <taxon>Bacteria</taxon>
        <taxon>Bacillati</taxon>
        <taxon>Bacillota</taxon>
        <taxon>Tissierellia</taxon>
        <taxon>Tissierellales</taxon>
        <taxon>Tepidimicrobiaceae</taxon>
        <taxon>Schnuerera</taxon>
    </lineage>
</organism>
<dbReference type="GO" id="GO:0004386">
    <property type="term" value="F:helicase activity"/>
    <property type="evidence" value="ECO:0007669"/>
    <property type="project" value="UniProtKB-KW"/>
</dbReference>
<proteinExistence type="predicted"/>
<name>A0A1M4PPV4_9FIRM</name>
<gene>
    <name evidence="4" type="ORF">CUESP1_2157</name>
</gene>
<dbReference type="Pfam" id="PF00176">
    <property type="entry name" value="SNF2-rel_dom"/>
    <property type="match status" value="1"/>
</dbReference>
<dbReference type="PROSITE" id="PS51192">
    <property type="entry name" value="HELICASE_ATP_BIND_1"/>
    <property type="match status" value="1"/>
</dbReference>
<accession>A0A1M4PPV4</accession>
<dbReference type="EMBL" id="LT669839">
    <property type="protein sequence ID" value="SHD77511.1"/>
    <property type="molecule type" value="Genomic_DNA"/>
</dbReference>
<dbReference type="InterPro" id="IPR001736">
    <property type="entry name" value="PLipase_D/transphosphatidylase"/>
</dbReference>
<dbReference type="Gene3D" id="3.40.50.10810">
    <property type="entry name" value="Tandem AAA-ATPase domain"/>
    <property type="match status" value="2"/>
</dbReference>
<dbReference type="Proteomes" id="UP000245423">
    <property type="component" value="Chromosome 1"/>
</dbReference>
<dbReference type="SMART" id="SM00487">
    <property type="entry name" value="DEXDc"/>
    <property type="match status" value="1"/>
</dbReference>
<evidence type="ECO:0000313" key="4">
    <source>
        <dbReference type="EMBL" id="SHD77511.1"/>
    </source>
</evidence>
<feature type="domain" description="PLD phosphodiesterase" evidence="2">
    <location>
        <begin position="122"/>
        <end position="158"/>
    </location>
</feature>
<dbReference type="CDD" id="cd09178">
    <property type="entry name" value="PLDc_N_Snf2_like"/>
    <property type="match status" value="1"/>
</dbReference>
<dbReference type="PROSITE" id="PS50035">
    <property type="entry name" value="PLD"/>
    <property type="match status" value="1"/>
</dbReference>
<dbReference type="InterPro" id="IPR000330">
    <property type="entry name" value="SNF2_N"/>
</dbReference>
<dbReference type="PANTHER" id="PTHR45766:SF6">
    <property type="entry name" value="SWI_SNF-RELATED MATRIX-ASSOCIATED ACTIN-DEPENDENT REGULATOR OF CHROMATIN SUBFAMILY A-LIKE PROTEIN 1"/>
    <property type="match status" value="1"/>
</dbReference>
<evidence type="ECO:0000256" key="1">
    <source>
        <dbReference type="ARBA" id="ARBA00022801"/>
    </source>
</evidence>
<dbReference type="Pfam" id="PF13091">
    <property type="entry name" value="PLDc_2"/>
    <property type="match status" value="1"/>
</dbReference>
<protein>
    <submittedName>
        <fullName evidence="4">Helicase, SNF2/RAD54 family, putative</fullName>
    </submittedName>
</protein>
<dbReference type="OrthoDB" id="9814088at2"/>
<evidence type="ECO:0000259" key="2">
    <source>
        <dbReference type="PROSITE" id="PS50035"/>
    </source>
</evidence>
<dbReference type="GO" id="GO:0006793">
    <property type="term" value="P:phosphorus metabolic process"/>
    <property type="evidence" value="ECO:0007669"/>
    <property type="project" value="UniProtKB-ARBA"/>
</dbReference>
<dbReference type="Gene3D" id="3.30.870.10">
    <property type="entry name" value="Endonuclease Chain A"/>
    <property type="match status" value="1"/>
</dbReference>
<dbReference type="GO" id="GO:0016787">
    <property type="term" value="F:hydrolase activity"/>
    <property type="evidence" value="ECO:0007669"/>
    <property type="project" value="UniProtKB-KW"/>
</dbReference>
<dbReference type="GO" id="GO:0005524">
    <property type="term" value="F:ATP binding"/>
    <property type="evidence" value="ECO:0007669"/>
    <property type="project" value="InterPro"/>
</dbReference>
<evidence type="ECO:0000259" key="3">
    <source>
        <dbReference type="PROSITE" id="PS51192"/>
    </source>
</evidence>
<dbReference type="InterPro" id="IPR027417">
    <property type="entry name" value="P-loop_NTPase"/>
</dbReference>
<dbReference type="PANTHER" id="PTHR45766">
    <property type="entry name" value="DNA ANNEALING HELICASE AND ENDONUCLEASE ZRANB3 FAMILY MEMBER"/>
    <property type="match status" value="1"/>
</dbReference>
<dbReference type="InterPro" id="IPR014001">
    <property type="entry name" value="Helicase_ATP-bd"/>
</dbReference>
<dbReference type="SUPFAM" id="SSF52540">
    <property type="entry name" value="P-loop containing nucleoside triphosphate hydrolases"/>
    <property type="match status" value="1"/>
</dbReference>
<dbReference type="RefSeq" id="WP_051403537.1">
    <property type="nucleotide sequence ID" value="NZ_LT669839.1"/>
</dbReference>
<keyword evidence="4" id="KW-0547">Nucleotide-binding</keyword>
<sequence>MTTIPEIIDNREVLLKDVINILIKNTTDAKIAAGYFYLSGFEIIRENIKPNSNIDIIIGVETDEITAMTIQEGYEYRQEEIKNKIVNKITESIEYTTDDAREGINTLSQLIQKGNINVKIYTKEKFHSKAYIFDVEYDDGTIKDSYAIIGSSNFTRRGLGAGSQGGNNTELNAVLRQPSAVNEVKKWFNNIWDESEDFNIELLNIIDNNFKFKKLEYTPFDIILKSLYELYKNDEIYEILSKLNLDELAGFQEFAVYRAIAILSNYDGVIIADNVGLGKTYIAKGLLQYFADLDKSVLIICPASLKNMWANETKEIDVDIRIISQESIGMHGLSDKVTKDVDVIIIDEAHNFRNENANRFRELVKHTMGKKVVQLTATPVNNSIFDLYNIMTLFIKEDEFKDKYGIASVRDVFNNYPNEKDHVDNILSEIMIKRSRNFIKKKYGRDGELIVNGNTLKFPKRHIKTVNYSISSVYGEDIYDNIADRLENLYLPVISEEKLTSQQISLIIGLVRKTFLKRLESSVEAFRISIEKQIKYCELLLNSIDKGYLICKKYAMENIGQDTDIDIDETIDIDEYDGDINELINNIQSDYEDFEYMLAEVKKIDINKDVKLQVLINKLNGELSK</sequence>
<keyword evidence="5" id="KW-1185">Reference proteome</keyword>
<keyword evidence="1" id="KW-0378">Hydrolase</keyword>
<reference evidence="4 5" key="1">
    <citation type="submission" date="2016-11" db="EMBL/GenBank/DDBJ databases">
        <authorList>
            <person name="Manzoor S."/>
        </authorList>
    </citation>
    <scope>NUCLEOTIDE SEQUENCE [LARGE SCALE GENOMIC DNA]</scope>
    <source>
        <strain evidence="4">Clostridium ultunense strain Esp</strain>
    </source>
</reference>